<dbReference type="Gene3D" id="2.60.40.10">
    <property type="entry name" value="Immunoglobulins"/>
    <property type="match status" value="1"/>
</dbReference>
<protein>
    <submittedName>
        <fullName evidence="1">Uncharacterized protein</fullName>
    </submittedName>
</protein>
<sequence>FNARKLSDGLLKESSATIVVQYVKQSSPVEYWNGSAWVTSDPGSQAMAEDSVVLGVYEDSVTYDEAGVDYIVTAWDSADTDVAKVSGRVRGVQAEELDAVWRVQVTLKDTNTSGDAIPSATVSLRNADTDTMDTTTTDANGLADLGAPGAATYTVVIVKFGWTFNTETIVISSSDASPKTAEFYGTQVSVGTPSASYCRIYGWLREVEEGTAIQNQRLVPRVLAQPFADSDGVYYDDENSQVTPDSNGYWYLDLIYGATVRIFSTRVTDGTSTGAVDRTVLVPAQATAQLSTLAEAVIA</sequence>
<organism evidence="1">
    <name type="scientific">marine sediment metagenome</name>
    <dbReference type="NCBI Taxonomy" id="412755"/>
    <lineage>
        <taxon>unclassified sequences</taxon>
        <taxon>metagenomes</taxon>
        <taxon>ecological metagenomes</taxon>
    </lineage>
</organism>
<reference evidence="1" key="1">
    <citation type="journal article" date="2015" name="Nature">
        <title>Complex archaea that bridge the gap between prokaryotes and eukaryotes.</title>
        <authorList>
            <person name="Spang A."/>
            <person name="Saw J.H."/>
            <person name="Jorgensen S.L."/>
            <person name="Zaremba-Niedzwiedzka K."/>
            <person name="Martijn J."/>
            <person name="Lind A.E."/>
            <person name="van Eijk R."/>
            <person name="Schleper C."/>
            <person name="Guy L."/>
            <person name="Ettema T.J."/>
        </authorList>
    </citation>
    <scope>NUCLEOTIDE SEQUENCE</scope>
</reference>
<gene>
    <name evidence="1" type="ORF">LCGC14_2615390</name>
</gene>
<comment type="caution">
    <text evidence="1">The sequence shown here is derived from an EMBL/GenBank/DDBJ whole genome shotgun (WGS) entry which is preliminary data.</text>
</comment>
<dbReference type="Pfam" id="PF13620">
    <property type="entry name" value="CarboxypepD_reg"/>
    <property type="match status" value="1"/>
</dbReference>
<dbReference type="SUPFAM" id="SSF49478">
    <property type="entry name" value="Cna protein B-type domain"/>
    <property type="match status" value="1"/>
</dbReference>
<feature type="non-terminal residue" evidence="1">
    <location>
        <position position="1"/>
    </location>
</feature>
<name>A0A0F9A4L3_9ZZZZ</name>
<dbReference type="InterPro" id="IPR013783">
    <property type="entry name" value="Ig-like_fold"/>
</dbReference>
<dbReference type="EMBL" id="LAZR01044497">
    <property type="protein sequence ID" value="KKL04504.1"/>
    <property type="molecule type" value="Genomic_DNA"/>
</dbReference>
<dbReference type="AlphaFoldDB" id="A0A0F9A4L3"/>
<evidence type="ECO:0000313" key="1">
    <source>
        <dbReference type="EMBL" id="KKL04504.1"/>
    </source>
</evidence>
<accession>A0A0F9A4L3</accession>
<proteinExistence type="predicted"/>